<accession>A0A0S8K0L1</accession>
<evidence type="ECO:0000313" key="3">
    <source>
        <dbReference type="Proteomes" id="UP000050975"/>
    </source>
</evidence>
<dbReference type="Proteomes" id="UP000050975">
    <property type="component" value="Unassembled WGS sequence"/>
</dbReference>
<protein>
    <submittedName>
        <fullName evidence="2">Uncharacterized protein</fullName>
    </submittedName>
</protein>
<comment type="caution">
    <text evidence="2">The sequence shown here is derived from an EMBL/GenBank/DDBJ whole genome shotgun (WGS) entry which is preliminary data.</text>
</comment>
<name>A0A0S8K0L1_UNCW3</name>
<evidence type="ECO:0000256" key="1">
    <source>
        <dbReference type="SAM" id="MobiDB-lite"/>
    </source>
</evidence>
<dbReference type="AlphaFoldDB" id="A0A0S8K0L1"/>
<gene>
    <name evidence="2" type="ORF">AMJ74_01275</name>
</gene>
<feature type="compositionally biased region" description="Basic and acidic residues" evidence="1">
    <location>
        <begin position="34"/>
        <end position="47"/>
    </location>
</feature>
<organism evidence="2 3">
    <name type="scientific">candidate division WOR_3 bacterium SM1_77</name>
    <dbReference type="NCBI Taxonomy" id="1703778"/>
    <lineage>
        <taxon>Bacteria</taxon>
        <taxon>Bacteria division WOR-3</taxon>
    </lineage>
</organism>
<evidence type="ECO:0000313" key="2">
    <source>
        <dbReference type="EMBL" id="KPL15540.1"/>
    </source>
</evidence>
<dbReference type="EMBL" id="LJVE01000012">
    <property type="protein sequence ID" value="KPL15540.1"/>
    <property type="molecule type" value="Genomic_DNA"/>
</dbReference>
<feature type="compositionally biased region" description="Basic residues" evidence="1">
    <location>
        <begin position="48"/>
        <end position="65"/>
    </location>
</feature>
<proteinExistence type="predicted"/>
<sequence length="65" mass="7769">MAIFWAGNTVIFTVLVKKKDDKNLLEIKEEIFEEEKKEEAKKEEPKKPAPKKKPRRTRKRTKKSK</sequence>
<feature type="region of interest" description="Disordered" evidence="1">
    <location>
        <begin position="34"/>
        <end position="65"/>
    </location>
</feature>
<reference evidence="2 3" key="1">
    <citation type="journal article" date="2015" name="Microbiome">
        <title>Genomic resolution of linkages in carbon, nitrogen, and sulfur cycling among widespread estuary sediment bacteria.</title>
        <authorList>
            <person name="Baker B.J."/>
            <person name="Lazar C.S."/>
            <person name="Teske A.P."/>
            <person name="Dick G.J."/>
        </authorList>
    </citation>
    <scope>NUCLEOTIDE SEQUENCE [LARGE SCALE GENOMIC DNA]</scope>
    <source>
        <strain evidence="2">SM1_77</strain>
    </source>
</reference>